<feature type="region of interest" description="Disordered" evidence="1">
    <location>
        <begin position="212"/>
        <end position="266"/>
    </location>
</feature>
<reference evidence="4" key="2">
    <citation type="submission" date="2025-08" db="UniProtKB">
        <authorList>
            <consortium name="RefSeq"/>
        </authorList>
    </citation>
    <scope>IDENTIFICATION</scope>
    <source>
        <tissue evidence="4">Leaf</tissue>
    </source>
</reference>
<reference evidence="3" key="1">
    <citation type="journal article" date="2014" name="Nat. Commun.">
        <title>The emerging biofuel crop Camelina sativa retains a highly undifferentiated hexaploid genome structure.</title>
        <authorList>
            <person name="Kagale S."/>
            <person name="Koh C."/>
            <person name="Nixon J."/>
            <person name="Bollina V."/>
            <person name="Clarke W.E."/>
            <person name="Tuteja R."/>
            <person name="Spillane C."/>
            <person name="Robinson S.J."/>
            <person name="Links M.G."/>
            <person name="Clarke C."/>
            <person name="Higgins E.E."/>
            <person name="Huebert T."/>
            <person name="Sharpe A.G."/>
            <person name="Parkin I.A."/>
        </authorList>
    </citation>
    <scope>NUCLEOTIDE SEQUENCE [LARGE SCALE GENOMIC DNA]</scope>
    <source>
        <strain evidence="3">cv. DH55</strain>
    </source>
</reference>
<feature type="domain" description="Myb-like" evidence="2">
    <location>
        <begin position="80"/>
        <end position="151"/>
    </location>
</feature>
<dbReference type="Pfam" id="PF14303">
    <property type="entry name" value="NAM-associated"/>
    <property type="match status" value="1"/>
</dbReference>
<evidence type="ECO:0000313" key="4">
    <source>
        <dbReference type="RefSeq" id="XP_010467672.1"/>
    </source>
</evidence>
<dbReference type="Proteomes" id="UP000694864">
    <property type="component" value="Chromosome 15"/>
</dbReference>
<dbReference type="RefSeq" id="XP_010467672.1">
    <property type="nucleotide sequence ID" value="XM_010469370.2"/>
</dbReference>
<evidence type="ECO:0000313" key="3">
    <source>
        <dbReference type="Proteomes" id="UP000694864"/>
    </source>
</evidence>
<evidence type="ECO:0000259" key="2">
    <source>
        <dbReference type="PROSITE" id="PS50090"/>
    </source>
</evidence>
<dbReference type="InterPro" id="IPR029466">
    <property type="entry name" value="NAM-associated_C"/>
</dbReference>
<proteinExistence type="predicted"/>
<name>A0ABM0W9L1_CAMSA</name>
<feature type="compositionally biased region" description="Polar residues" evidence="1">
    <location>
        <begin position="68"/>
        <end position="77"/>
    </location>
</feature>
<sequence length="336" mass="37661">MNTSCSVNTITFFPSPSLCPSPLIFLSPINNHQKLGMDLSNPFSNSSGFLNSQQYEPVSPVPVFTSQWTNAPSQGENTTEDRKGRQNWSPTEDLVLISAWLNTSKDPVVANGQKGGTFWKRIANYFAASPQAAGMQKREVDHCKQRWGKINDQVCKFVGCLEAATKQKSSGQNENDVMKLANQIYHNDHNVKFTLEHCWRELRHDQKWCASYKTDNGSSKRRKVDDGSQASGQSTNPNTISHGDEAMARPPGVKASKAKGKRNSKVVEGENKNLVVLNEAWEIKQKDHELRKEDYALKEKRNKHNMLDSLLAKTEPLSDIELALKNKLITDMLSNA</sequence>
<protein>
    <submittedName>
        <fullName evidence="4">Glutathione S-transferase T3-like</fullName>
    </submittedName>
</protein>
<dbReference type="InterPro" id="IPR001005">
    <property type="entry name" value="SANT/Myb"/>
</dbReference>
<feature type="region of interest" description="Disordered" evidence="1">
    <location>
        <begin position="68"/>
        <end position="88"/>
    </location>
</feature>
<dbReference type="GeneID" id="104747695"/>
<dbReference type="PANTHER" id="PTHR45023:SF4">
    <property type="entry name" value="GLYCINE-RICH PROTEIN-RELATED"/>
    <property type="match status" value="1"/>
</dbReference>
<organism evidence="3 4">
    <name type="scientific">Camelina sativa</name>
    <name type="common">False flax</name>
    <name type="synonym">Myagrum sativum</name>
    <dbReference type="NCBI Taxonomy" id="90675"/>
    <lineage>
        <taxon>Eukaryota</taxon>
        <taxon>Viridiplantae</taxon>
        <taxon>Streptophyta</taxon>
        <taxon>Embryophyta</taxon>
        <taxon>Tracheophyta</taxon>
        <taxon>Spermatophyta</taxon>
        <taxon>Magnoliopsida</taxon>
        <taxon>eudicotyledons</taxon>
        <taxon>Gunneridae</taxon>
        <taxon>Pentapetalae</taxon>
        <taxon>rosids</taxon>
        <taxon>malvids</taxon>
        <taxon>Brassicales</taxon>
        <taxon>Brassicaceae</taxon>
        <taxon>Camelineae</taxon>
        <taxon>Camelina</taxon>
    </lineage>
</organism>
<accession>A0ABM0W9L1</accession>
<evidence type="ECO:0000256" key="1">
    <source>
        <dbReference type="SAM" id="MobiDB-lite"/>
    </source>
</evidence>
<keyword evidence="3" id="KW-1185">Reference proteome</keyword>
<gene>
    <name evidence="4" type="primary">LOC104747695</name>
</gene>
<feature type="compositionally biased region" description="Polar residues" evidence="1">
    <location>
        <begin position="228"/>
        <end position="241"/>
    </location>
</feature>
<dbReference type="PANTHER" id="PTHR45023">
    <property type="match status" value="1"/>
</dbReference>
<dbReference type="PROSITE" id="PS50090">
    <property type="entry name" value="MYB_LIKE"/>
    <property type="match status" value="1"/>
</dbReference>